<dbReference type="AlphaFoldDB" id="A0AAV8YL00"/>
<name>A0AAV8YL00_9CUCU</name>
<dbReference type="Proteomes" id="UP001162162">
    <property type="component" value="Unassembled WGS sequence"/>
</dbReference>
<dbReference type="EMBL" id="JAPWTK010000076">
    <property type="protein sequence ID" value="KAJ8951990.1"/>
    <property type="molecule type" value="Genomic_DNA"/>
</dbReference>
<dbReference type="Gene3D" id="3.40.630.30">
    <property type="match status" value="1"/>
</dbReference>
<accession>A0AAV8YL00</accession>
<reference evidence="1" key="1">
    <citation type="journal article" date="2023" name="Insect Mol. Biol.">
        <title>Genome sequencing provides insights into the evolution of gene families encoding plant cell wall-degrading enzymes in longhorned beetles.</title>
        <authorList>
            <person name="Shin N.R."/>
            <person name="Okamura Y."/>
            <person name="Kirsch R."/>
            <person name="Pauchet Y."/>
        </authorList>
    </citation>
    <scope>NUCLEOTIDE SEQUENCE</scope>
    <source>
        <strain evidence="1">AMC_N1</strain>
    </source>
</reference>
<gene>
    <name evidence="1" type="ORF">NQ318_010736</name>
</gene>
<proteinExistence type="predicted"/>
<evidence type="ECO:0000313" key="2">
    <source>
        <dbReference type="Proteomes" id="UP001162162"/>
    </source>
</evidence>
<keyword evidence="2" id="KW-1185">Reference proteome</keyword>
<sequence length="129" mass="14317">MGPKVQALSHYIFVRATKNDYREILSLMHDTYFKEEPTCHALGVTRNALLDEGALNAMAEGVSVVARCKYDGALVGAAVNESTHPWDPDMKEKFACSVCCPKVKRLLLFYAHVQRVARGLEEEFGAEGL</sequence>
<protein>
    <submittedName>
        <fullName evidence="1">Uncharacterized protein</fullName>
    </submittedName>
</protein>
<organism evidence="1 2">
    <name type="scientific">Aromia moschata</name>
    <dbReference type="NCBI Taxonomy" id="1265417"/>
    <lineage>
        <taxon>Eukaryota</taxon>
        <taxon>Metazoa</taxon>
        <taxon>Ecdysozoa</taxon>
        <taxon>Arthropoda</taxon>
        <taxon>Hexapoda</taxon>
        <taxon>Insecta</taxon>
        <taxon>Pterygota</taxon>
        <taxon>Neoptera</taxon>
        <taxon>Endopterygota</taxon>
        <taxon>Coleoptera</taxon>
        <taxon>Polyphaga</taxon>
        <taxon>Cucujiformia</taxon>
        <taxon>Chrysomeloidea</taxon>
        <taxon>Cerambycidae</taxon>
        <taxon>Cerambycinae</taxon>
        <taxon>Callichromatini</taxon>
        <taxon>Aromia</taxon>
    </lineage>
</organism>
<comment type="caution">
    <text evidence="1">The sequence shown here is derived from an EMBL/GenBank/DDBJ whole genome shotgun (WGS) entry which is preliminary data.</text>
</comment>
<evidence type="ECO:0000313" key="1">
    <source>
        <dbReference type="EMBL" id="KAJ8951990.1"/>
    </source>
</evidence>